<evidence type="ECO:0000256" key="1">
    <source>
        <dbReference type="SAM" id="MobiDB-lite"/>
    </source>
</evidence>
<gene>
    <name evidence="2" type="ORF">llap_5913</name>
</gene>
<protein>
    <submittedName>
        <fullName evidence="2">Uncharacterized protein</fullName>
    </submittedName>
</protein>
<accession>A0A2I0UCJ8</accession>
<sequence>MNVLSKLGEAESSSTSGPWETVKTYEDMTLEELEENEDEFNEEDEKAIEMYRSEQHAEFGFNENWRVFFFYMLLDIVDERKGVVRPDDRKRAELPAPHLPADQERKFKMVVLKCEIADFFHKIRGLMQYYGSATAEGERKSYLKS</sequence>
<feature type="region of interest" description="Disordered" evidence="1">
    <location>
        <begin position="1"/>
        <end position="24"/>
    </location>
</feature>
<dbReference type="EMBL" id="KZ505871">
    <property type="protein sequence ID" value="PKU43787.1"/>
    <property type="molecule type" value="Genomic_DNA"/>
</dbReference>
<dbReference type="AlphaFoldDB" id="A0A2I0UCJ8"/>
<dbReference type="Proteomes" id="UP000233556">
    <property type="component" value="Unassembled WGS sequence"/>
</dbReference>
<name>A0A2I0UCJ8_LIMLA</name>
<evidence type="ECO:0000313" key="3">
    <source>
        <dbReference type="Proteomes" id="UP000233556"/>
    </source>
</evidence>
<proteinExistence type="predicted"/>
<keyword evidence="3" id="KW-1185">Reference proteome</keyword>
<reference evidence="3" key="2">
    <citation type="submission" date="2017-12" db="EMBL/GenBank/DDBJ databases">
        <title>Genome sequence of the Bar-tailed Godwit (Limosa lapponica baueri).</title>
        <authorList>
            <person name="Lima N.C.B."/>
            <person name="Parody-Merino A.M."/>
            <person name="Battley P.F."/>
            <person name="Fidler A.E."/>
            <person name="Prosdocimi F."/>
        </authorList>
    </citation>
    <scope>NUCLEOTIDE SEQUENCE [LARGE SCALE GENOMIC DNA]</scope>
</reference>
<evidence type="ECO:0000313" key="2">
    <source>
        <dbReference type="EMBL" id="PKU43787.1"/>
    </source>
</evidence>
<organism evidence="2 3">
    <name type="scientific">Limosa lapponica baueri</name>
    <dbReference type="NCBI Taxonomy" id="1758121"/>
    <lineage>
        <taxon>Eukaryota</taxon>
        <taxon>Metazoa</taxon>
        <taxon>Chordata</taxon>
        <taxon>Craniata</taxon>
        <taxon>Vertebrata</taxon>
        <taxon>Euteleostomi</taxon>
        <taxon>Archelosauria</taxon>
        <taxon>Archosauria</taxon>
        <taxon>Dinosauria</taxon>
        <taxon>Saurischia</taxon>
        <taxon>Theropoda</taxon>
        <taxon>Coelurosauria</taxon>
        <taxon>Aves</taxon>
        <taxon>Neognathae</taxon>
        <taxon>Neoaves</taxon>
        <taxon>Charadriiformes</taxon>
        <taxon>Scolopacidae</taxon>
        <taxon>Limosa</taxon>
    </lineage>
</organism>
<reference evidence="3" key="1">
    <citation type="submission" date="2017-11" db="EMBL/GenBank/DDBJ databases">
        <authorList>
            <person name="Lima N.C."/>
            <person name="Parody-Merino A.M."/>
            <person name="Battley P.F."/>
            <person name="Fidler A.E."/>
            <person name="Prosdocimi F."/>
        </authorList>
    </citation>
    <scope>NUCLEOTIDE SEQUENCE [LARGE SCALE GENOMIC DNA]</scope>
</reference>